<feature type="domain" description="Mot1 central" evidence="6">
    <location>
        <begin position="590"/>
        <end position="1056"/>
    </location>
</feature>
<evidence type="ECO:0000256" key="3">
    <source>
        <dbReference type="ARBA" id="ARBA00023125"/>
    </source>
</evidence>
<dbReference type="InterPro" id="IPR016024">
    <property type="entry name" value="ARM-type_fold"/>
</dbReference>
<feature type="repeat" description="HEAT" evidence="4">
    <location>
        <begin position="436"/>
        <end position="473"/>
    </location>
</feature>
<evidence type="ECO:0000256" key="2">
    <source>
        <dbReference type="ARBA" id="ARBA00022806"/>
    </source>
</evidence>
<dbReference type="GO" id="GO:0004386">
    <property type="term" value="F:helicase activity"/>
    <property type="evidence" value="ECO:0007669"/>
    <property type="project" value="UniProtKB-KW"/>
</dbReference>
<feature type="compositionally biased region" description="Basic residues" evidence="5">
    <location>
        <begin position="217"/>
        <end position="229"/>
    </location>
</feature>
<evidence type="ECO:0000313" key="8">
    <source>
        <dbReference type="Proteomes" id="UP000594262"/>
    </source>
</evidence>
<dbReference type="InterPro" id="IPR011989">
    <property type="entry name" value="ARM-like"/>
</dbReference>
<dbReference type="InterPro" id="IPR021133">
    <property type="entry name" value="HEAT_type_2"/>
</dbReference>
<dbReference type="InterPro" id="IPR022707">
    <property type="entry name" value="Mot1_central_dom"/>
</dbReference>
<protein>
    <recommendedName>
        <fullName evidence="6">Mot1 central domain-containing protein</fullName>
    </recommendedName>
</protein>
<evidence type="ECO:0000256" key="1">
    <source>
        <dbReference type="ARBA" id="ARBA00022737"/>
    </source>
</evidence>
<dbReference type="PROSITE" id="PS50077">
    <property type="entry name" value="HEAT_REPEAT"/>
    <property type="match status" value="1"/>
</dbReference>
<dbReference type="GO" id="GO:0016887">
    <property type="term" value="F:ATP hydrolysis activity"/>
    <property type="evidence" value="ECO:0007669"/>
    <property type="project" value="InterPro"/>
</dbReference>
<keyword evidence="3" id="KW-0238">DNA-binding</keyword>
<dbReference type="Proteomes" id="UP000594262">
    <property type="component" value="Unplaced"/>
</dbReference>
<feature type="region of interest" description="Disordered" evidence="5">
    <location>
        <begin position="206"/>
        <end position="262"/>
    </location>
</feature>
<evidence type="ECO:0000259" key="6">
    <source>
        <dbReference type="Pfam" id="PF12054"/>
    </source>
</evidence>
<reference evidence="7" key="1">
    <citation type="submission" date="2021-01" db="UniProtKB">
        <authorList>
            <consortium name="EnsemblMetazoa"/>
        </authorList>
    </citation>
    <scope>IDENTIFICATION</scope>
</reference>
<dbReference type="Gene3D" id="1.25.10.10">
    <property type="entry name" value="Leucine-rich Repeat Variant"/>
    <property type="match status" value="3"/>
</dbReference>
<feature type="region of interest" description="Disordered" evidence="5">
    <location>
        <begin position="973"/>
        <end position="1004"/>
    </location>
</feature>
<dbReference type="OrthoDB" id="10252227at2759"/>
<dbReference type="SUPFAM" id="SSF48371">
    <property type="entry name" value="ARM repeat"/>
    <property type="match status" value="2"/>
</dbReference>
<proteinExistence type="predicted"/>
<organism evidence="7 8">
    <name type="scientific">Clytia hemisphaerica</name>
    <dbReference type="NCBI Taxonomy" id="252671"/>
    <lineage>
        <taxon>Eukaryota</taxon>
        <taxon>Metazoa</taxon>
        <taxon>Cnidaria</taxon>
        <taxon>Hydrozoa</taxon>
        <taxon>Hydroidolina</taxon>
        <taxon>Leptothecata</taxon>
        <taxon>Obeliida</taxon>
        <taxon>Clytiidae</taxon>
        <taxon>Clytia</taxon>
    </lineage>
</organism>
<accession>A0A7M5XDP0</accession>
<dbReference type="PANTHER" id="PTHR36498">
    <property type="entry name" value="TATA-BINDING PROTEIN-ASSOCIATED FACTOR 172"/>
    <property type="match status" value="1"/>
</dbReference>
<dbReference type="Pfam" id="PF02985">
    <property type="entry name" value="HEAT"/>
    <property type="match status" value="1"/>
</dbReference>
<keyword evidence="8" id="KW-1185">Reference proteome</keyword>
<dbReference type="AlphaFoldDB" id="A0A7M5XDP0"/>
<dbReference type="InterPro" id="IPR000357">
    <property type="entry name" value="HEAT"/>
</dbReference>
<sequence length="1275" mass="141992">MATRLDRLLVILDTGSTPVTRKAAAKQLGEIQKLHPHELPNLLGRVFVYLRSKNWDTRVAAAHAIQAIAENVPEWNPDGLKIKPEEYCALENVNLDGKLRFEDFDINTVLERGEKLLGSAGEEYDFEDTILSGMSRSETIAHQRQQLKKKLGFGGNMDLGFDSMLDDEDLVTTNNVGDGGGSKKVMSQLSTESAADIVASQIAAISSDGQMSSREKNRAKRKAKSLAKQRSKENENRSFDTGEGPAEKKQRRTQSVLVEQPSEDGKIMIDNVSDGTMSMDELDEWPFEAFCVELCGELFNPSWEIRHGASSALREIVKLHGNSAGKTRDTPSMKMIDVNTEWLEDVALKLLCVFALDRFGDYVSDEVVAPVHETCAQTLGTVLHHMPKGSVIKVLSVLIKLQTQEKHWQVRHGGLLGLKYMLAVRKDMAIELLPDTIPWILKGFQDGDDDVRAVAAAALLPVAEDLGSHFQDEIPNMLTILWDILLELDDLTASTNSVMMLLSSLITITTNSNDLPAMTELNELVPRLWPFFRHNISSVRLSSLKTLDILIDSSKNTSWLSTILAEQMRHLYQRIILEESNEIRSMACEVWLKVLKAVPIHFLQQTVNWHAPTWFRLLIHPPNIPIDYSLLTYQNNSGGGQKSKGKNETTAEQYYVANINVAMDQTTQDSLIFTARITAARAIGNLFAIFTQDATKQTLMFLLTAIETFIASSSGSKILVSALVLHEWARACPNLQCPPTVVETLHRVLSNQIVYDELLYLHQRLQIDSQALVNAFAENGLDILRGATVDSYTLDMSNVIAGSLYNESCKSLPASALPMIQSRQRQLTTTIETFQNDYQKLHIRVLSSVAGSLIALNRLTEKLNPIIHPIMDSVKKEENTKLQKRTAIALAQLLTLCKNRTPCPNAKIVKNLCTFVCSDPNHTPPLILDDMKRLDVDSALPLSSTDAGPSTLEEIPKCGTTLGILTLQRKQKEALRNTASRRGKLTRNNSSNTTSRSGSNQSAKEMGVTAALLKEIESDEANASLVVQRLGGTTALSTCAERMGEELPIILPALWDTCCNYVINTVKMSTDQVHNEAELKQIINSLQVLEATVLALHQSLKKQTKSLLPHLLNCFNYPYTSIRHMASRCFGVLSKVITTETMEIVLTKVVDVLKQSENVMCRQGAIEAIIHIIENLGMDILPYIVLLIVPVLGRMSDHSEEIRLMATNCFATLVQLMPLEASIPDPPNMSDFLIKKKEDERHFLDQLLDGSKLDKFSIPVPIKCELRKYQQIILH</sequence>
<keyword evidence="2" id="KW-0067">ATP-binding</keyword>
<dbReference type="GO" id="GO:0003677">
    <property type="term" value="F:DNA binding"/>
    <property type="evidence" value="ECO:0007669"/>
    <property type="project" value="UniProtKB-KW"/>
</dbReference>
<evidence type="ECO:0000256" key="5">
    <source>
        <dbReference type="SAM" id="MobiDB-lite"/>
    </source>
</evidence>
<keyword evidence="1" id="KW-0677">Repeat</keyword>
<feature type="compositionally biased region" description="Basic and acidic residues" evidence="5">
    <location>
        <begin position="230"/>
        <end position="248"/>
    </location>
</feature>
<keyword evidence="2" id="KW-0347">Helicase</keyword>
<dbReference type="Pfam" id="PF12054">
    <property type="entry name" value="DUF3535"/>
    <property type="match status" value="1"/>
</dbReference>
<dbReference type="EnsemblMetazoa" id="CLYHEMT021407.1">
    <property type="protein sequence ID" value="CLYHEMP021407.1"/>
    <property type="gene ID" value="CLYHEMG021407"/>
</dbReference>
<evidence type="ECO:0000256" key="4">
    <source>
        <dbReference type="PROSITE-ProRule" id="PRU00103"/>
    </source>
</evidence>
<evidence type="ECO:0000313" key="7">
    <source>
        <dbReference type="EnsemblMetazoa" id="CLYHEMP021407.1"/>
    </source>
</evidence>
<dbReference type="PANTHER" id="PTHR36498:SF1">
    <property type="entry name" value="TATA-BINDING PROTEIN-ASSOCIATED FACTOR 172"/>
    <property type="match status" value="1"/>
</dbReference>
<keyword evidence="2" id="KW-0547">Nucleotide-binding</keyword>
<dbReference type="GO" id="GO:0017025">
    <property type="term" value="F:TBP-class protein binding"/>
    <property type="evidence" value="ECO:0007669"/>
    <property type="project" value="InterPro"/>
</dbReference>
<name>A0A7M5XDP0_9CNID</name>
<dbReference type="InterPro" id="IPR044972">
    <property type="entry name" value="Mot1"/>
</dbReference>
<keyword evidence="2" id="KW-0378">Hydrolase</keyword>
<feature type="compositionally biased region" description="Low complexity" evidence="5">
    <location>
        <begin position="986"/>
        <end position="1002"/>
    </location>
</feature>